<organism evidence="2 3">
    <name type="scientific">Myripristis murdjan</name>
    <name type="common">pinecone soldierfish</name>
    <dbReference type="NCBI Taxonomy" id="586833"/>
    <lineage>
        <taxon>Eukaryota</taxon>
        <taxon>Metazoa</taxon>
        <taxon>Chordata</taxon>
        <taxon>Craniata</taxon>
        <taxon>Vertebrata</taxon>
        <taxon>Euteleostomi</taxon>
        <taxon>Actinopterygii</taxon>
        <taxon>Neopterygii</taxon>
        <taxon>Teleostei</taxon>
        <taxon>Neoteleostei</taxon>
        <taxon>Acanthomorphata</taxon>
        <taxon>Holocentriformes</taxon>
        <taxon>Holocentridae</taxon>
        <taxon>Myripristis</taxon>
    </lineage>
</organism>
<dbReference type="PANTHER" id="PTHR47050:SF2">
    <property type="entry name" value="TETRATRICOPEPTIDE REPEAT PROTEIN 24"/>
    <property type="match status" value="1"/>
</dbReference>
<dbReference type="InterPro" id="IPR024812">
    <property type="entry name" value="TPR_24"/>
</dbReference>
<accession>A0A667ZPA4</accession>
<evidence type="ECO:0008006" key="4">
    <source>
        <dbReference type="Google" id="ProtNLM"/>
    </source>
</evidence>
<dbReference type="InParanoid" id="A0A667ZPA4"/>
<feature type="region of interest" description="Disordered" evidence="1">
    <location>
        <begin position="408"/>
        <end position="536"/>
    </location>
</feature>
<gene>
    <name evidence="2" type="primary">ttc24</name>
</gene>
<dbReference type="SUPFAM" id="SSF48452">
    <property type="entry name" value="TPR-like"/>
    <property type="match status" value="2"/>
</dbReference>
<keyword evidence="3" id="KW-1185">Reference proteome</keyword>
<dbReference type="AlphaFoldDB" id="A0A667ZPA4"/>
<sequence>MSSTVCCTHTAGANMASEAEARRRRRMKAADAPLEVEALTRGGHAALQAGRRRDALSCFKKALKASAELQDSRVSRACSFNLGAAYVEAGRPQRGLDFLRRAQPGPRAHRLADLQFNLAVAHNALGHGRDAATHFLRAAQLYRSQGDGASEGGACMEMSQVHAGLKDWSQAVQGFLRAAESYRVAAMLDCAAVALKEAGSHMVQSDQFSQDDIISVLTECLSLADSVTEPRILGELYLAVGVAYSRLRCFQEAVSCFRQAVLPAARRPPLLAAALHNLGAALNSEGRYRDAVSCCREAARLYGSLGRRGDQARCFSNLALACRRLGEEEAAAESFLHALQAFRDTDDYAGQCQVCEALADSYLQQKKLQKAAELYKQALAALSSCQDCPSAARDRLVDKLTAALQQRLTAGLQRPRPLRPHPPRPRPLSLPSRQPDRGADAPGRDFNQQPLTAGQPEAWQSNREGGGASHQDAAGHYGSAGEGATEQPEYLSMLPGVSSEASLAQEPEAPPPTGLADDNKATPPLARWTSRFCTVM</sequence>
<reference evidence="2" key="1">
    <citation type="submission" date="2019-06" db="EMBL/GenBank/DDBJ databases">
        <authorList>
            <consortium name="Wellcome Sanger Institute Data Sharing"/>
        </authorList>
    </citation>
    <scope>NUCLEOTIDE SEQUENCE [LARGE SCALE GENOMIC DNA]</scope>
</reference>
<evidence type="ECO:0000313" key="3">
    <source>
        <dbReference type="Proteomes" id="UP000472263"/>
    </source>
</evidence>
<reference evidence="2" key="2">
    <citation type="submission" date="2025-08" db="UniProtKB">
        <authorList>
            <consortium name="Ensembl"/>
        </authorList>
    </citation>
    <scope>IDENTIFICATION</scope>
</reference>
<dbReference type="Pfam" id="PF13432">
    <property type="entry name" value="TPR_16"/>
    <property type="match status" value="1"/>
</dbReference>
<name>A0A667ZPA4_9TELE</name>
<dbReference type="Proteomes" id="UP000472263">
    <property type="component" value="Chromosome 16"/>
</dbReference>
<feature type="compositionally biased region" description="Polar residues" evidence="1">
    <location>
        <begin position="446"/>
        <end position="463"/>
    </location>
</feature>
<protein>
    <recommendedName>
        <fullName evidence="4">Tetratricopeptide repeat domain 24</fullName>
    </recommendedName>
</protein>
<dbReference type="SMART" id="SM00028">
    <property type="entry name" value="TPR"/>
    <property type="match status" value="6"/>
</dbReference>
<dbReference type="Gene3D" id="1.25.40.10">
    <property type="entry name" value="Tetratricopeptide repeat domain"/>
    <property type="match status" value="2"/>
</dbReference>
<dbReference type="Pfam" id="PF13176">
    <property type="entry name" value="TPR_7"/>
    <property type="match status" value="1"/>
</dbReference>
<evidence type="ECO:0000313" key="2">
    <source>
        <dbReference type="Ensembl" id="ENSMMDP00005042722.1"/>
    </source>
</evidence>
<dbReference type="InterPro" id="IPR019734">
    <property type="entry name" value="TPR_rpt"/>
</dbReference>
<evidence type="ECO:0000256" key="1">
    <source>
        <dbReference type="SAM" id="MobiDB-lite"/>
    </source>
</evidence>
<feature type="compositionally biased region" description="Basic and acidic residues" evidence="1">
    <location>
        <begin position="434"/>
        <end position="443"/>
    </location>
</feature>
<dbReference type="GeneTree" id="ENSGT00940000166061"/>
<dbReference type="Ensembl" id="ENSMMDT00005043588.1">
    <property type="protein sequence ID" value="ENSMMDP00005042722.1"/>
    <property type="gene ID" value="ENSMMDG00005019673.1"/>
</dbReference>
<reference evidence="2" key="3">
    <citation type="submission" date="2025-09" db="UniProtKB">
        <authorList>
            <consortium name="Ensembl"/>
        </authorList>
    </citation>
    <scope>IDENTIFICATION</scope>
</reference>
<dbReference type="InterPro" id="IPR011990">
    <property type="entry name" value="TPR-like_helical_dom_sf"/>
</dbReference>
<proteinExistence type="predicted"/>
<dbReference type="Pfam" id="PF13424">
    <property type="entry name" value="TPR_12"/>
    <property type="match status" value="1"/>
</dbReference>
<dbReference type="PANTHER" id="PTHR47050">
    <property type="entry name" value="TETRATRICOPEPTIDE REPEAT PROTEIN 24"/>
    <property type="match status" value="1"/>
</dbReference>